<comment type="cofactor">
    <cofactor evidence="1">
        <name>heme</name>
        <dbReference type="ChEBI" id="CHEBI:30413"/>
    </cofactor>
</comment>
<keyword evidence="3" id="KW-0349">Heme</keyword>
<dbReference type="InterPro" id="IPR002401">
    <property type="entry name" value="Cyt_P450_E_grp-I"/>
</dbReference>
<name>A0ABN0XH95_9LACT</name>
<dbReference type="InterPro" id="IPR036396">
    <property type="entry name" value="Cyt_P450_sf"/>
</dbReference>
<dbReference type="PANTHER" id="PTHR24286:SF24">
    <property type="entry name" value="LANOSTEROL 14-ALPHA DEMETHYLASE"/>
    <property type="match status" value="1"/>
</dbReference>
<proteinExistence type="inferred from homology"/>
<dbReference type="RefSeq" id="WP_343755433.1">
    <property type="nucleotide sequence ID" value="NZ_BAAACW010000099.1"/>
</dbReference>
<keyword evidence="7" id="KW-0503">Monooxygenase</keyword>
<dbReference type="CDD" id="cd11067">
    <property type="entry name" value="CYP152"/>
    <property type="match status" value="1"/>
</dbReference>
<protein>
    <submittedName>
        <fullName evidence="8">Cytochrome P450</fullName>
    </submittedName>
</protein>
<reference evidence="8 9" key="1">
    <citation type="journal article" date="2019" name="Int. J. Syst. Evol. Microbiol.">
        <title>The Global Catalogue of Microorganisms (GCM) 10K type strain sequencing project: providing services to taxonomists for standard genome sequencing and annotation.</title>
        <authorList>
            <consortium name="The Broad Institute Genomics Platform"/>
            <consortium name="The Broad Institute Genome Sequencing Center for Infectious Disease"/>
            <person name="Wu L."/>
            <person name="Ma J."/>
        </authorList>
    </citation>
    <scope>NUCLEOTIDE SEQUENCE [LARGE SCALE GENOMIC DNA]</scope>
    <source>
        <strain evidence="8 9">JCM 12662</strain>
    </source>
</reference>
<keyword evidence="9" id="KW-1185">Reference proteome</keyword>
<dbReference type="SUPFAM" id="SSF48264">
    <property type="entry name" value="Cytochrome P450"/>
    <property type="match status" value="1"/>
</dbReference>
<comment type="caution">
    <text evidence="8">The sequence shown here is derived from an EMBL/GenBank/DDBJ whole genome shotgun (WGS) entry which is preliminary data.</text>
</comment>
<evidence type="ECO:0000256" key="4">
    <source>
        <dbReference type="ARBA" id="ARBA00022723"/>
    </source>
</evidence>
<evidence type="ECO:0000256" key="2">
    <source>
        <dbReference type="ARBA" id="ARBA00010617"/>
    </source>
</evidence>
<keyword evidence="5" id="KW-0560">Oxidoreductase</keyword>
<sequence length="424" mass="49230">MTQTKPFPKEEGLENGLKVLREGYMYAPNRLKAYQSDAFETRLLGDKAIVMGGEEAARLFYDEEKFKRNGAAPEPAMATLLGKGGVQTLDDEDHRNRKKSFMDLMSRERIEVWAKLVEKYLHVAAKEWLTKDSIHFYDESKKVLTRAVCDWAGVPLPEKDVDKRTKQLVGMFESPMAVSHKHVEGRINRMNGESWIKDLIQQVREGELKPKEETALYQMSWHRELDGELLDLKTAAVEVLNILRPSVAIAIYFTFTALSLHQFPEVKAKLNGDNPYYLHMFIQEIRRYYPFFPFNAAITRKDFVWQDYQFEKDTMVVLDFYGTNHDYRIWDNPDKFDPERFTNWHTSPSDEVQMKLVAQGGGDYYKGHRCPGEWNTIRAMEVLTEFLTNKITYTVPEQDLGYSMVQVPTVPKSGMILENVDYIG</sequence>
<dbReference type="InterPro" id="IPR001128">
    <property type="entry name" value="Cyt_P450"/>
</dbReference>
<accession>A0ABN0XH95</accession>
<dbReference type="Gene3D" id="1.10.630.10">
    <property type="entry name" value="Cytochrome P450"/>
    <property type="match status" value="1"/>
</dbReference>
<comment type="similarity">
    <text evidence="2">Belongs to the cytochrome P450 family.</text>
</comment>
<dbReference type="PRINTS" id="PR00463">
    <property type="entry name" value="EP450I"/>
</dbReference>
<evidence type="ECO:0000256" key="3">
    <source>
        <dbReference type="ARBA" id="ARBA00022617"/>
    </source>
</evidence>
<dbReference type="PANTHER" id="PTHR24286">
    <property type="entry name" value="CYTOCHROME P450 26"/>
    <property type="match status" value="1"/>
</dbReference>
<evidence type="ECO:0000313" key="8">
    <source>
        <dbReference type="EMBL" id="GAA0364187.1"/>
    </source>
</evidence>
<gene>
    <name evidence="8" type="ORF">GCM10008932_15720</name>
</gene>
<keyword evidence="4" id="KW-0479">Metal-binding</keyword>
<organism evidence="8 9">
    <name type="scientific">Alkalibacterium iburiense</name>
    <dbReference type="NCBI Taxonomy" id="290589"/>
    <lineage>
        <taxon>Bacteria</taxon>
        <taxon>Bacillati</taxon>
        <taxon>Bacillota</taxon>
        <taxon>Bacilli</taxon>
        <taxon>Lactobacillales</taxon>
        <taxon>Carnobacteriaceae</taxon>
        <taxon>Alkalibacterium</taxon>
    </lineage>
</organism>
<dbReference type="EMBL" id="BAAACW010000099">
    <property type="protein sequence ID" value="GAA0364187.1"/>
    <property type="molecule type" value="Genomic_DNA"/>
</dbReference>
<dbReference type="Proteomes" id="UP001501166">
    <property type="component" value="Unassembled WGS sequence"/>
</dbReference>
<dbReference type="Pfam" id="PF00067">
    <property type="entry name" value="p450"/>
    <property type="match status" value="1"/>
</dbReference>
<evidence type="ECO:0000256" key="6">
    <source>
        <dbReference type="ARBA" id="ARBA00023004"/>
    </source>
</evidence>
<evidence type="ECO:0000313" key="9">
    <source>
        <dbReference type="Proteomes" id="UP001501166"/>
    </source>
</evidence>
<evidence type="ECO:0000256" key="1">
    <source>
        <dbReference type="ARBA" id="ARBA00001971"/>
    </source>
</evidence>
<evidence type="ECO:0000256" key="7">
    <source>
        <dbReference type="ARBA" id="ARBA00023033"/>
    </source>
</evidence>
<keyword evidence="6" id="KW-0408">Iron</keyword>
<evidence type="ECO:0000256" key="5">
    <source>
        <dbReference type="ARBA" id="ARBA00023002"/>
    </source>
</evidence>